<protein>
    <recommendedName>
        <fullName evidence="3">GDP-L-fucose synthase</fullName>
        <ecNumber evidence="3">1.1.1.271</ecNumber>
    </recommendedName>
</protein>
<evidence type="ECO:0000256" key="4">
    <source>
        <dbReference type="ARBA" id="ARBA00022857"/>
    </source>
</evidence>
<dbReference type="AlphaFoldDB" id="A0A8J5LLN2"/>
<comment type="similarity">
    <text evidence="2">Belongs to the NAD(P)-dependent epimerase/dehydratase family. Fucose synthase subfamily.</text>
</comment>
<dbReference type="InterPro" id="IPR028614">
    <property type="entry name" value="GDP_fucose/colitose_synth"/>
</dbReference>
<proteinExistence type="inferred from homology"/>
<dbReference type="InterPro" id="IPR001509">
    <property type="entry name" value="Epimerase_deHydtase"/>
</dbReference>
<dbReference type="GO" id="GO:0050577">
    <property type="term" value="F:GDP-L-fucose synthase activity"/>
    <property type="evidence" value="ECO:0007669"/>
    <property type="project" value="UniProtKB-EC"/>
</dbReference>
<organism evidence="10 11">
    <name type="scientific">Zingiber officinale</name>
    <name type="common">Ginger</name>
    <name type="synonym">Amomum zingiber</name>
    <dbReference type="NCBI Taxonomy" id="94328"/>
    <lineage>
        <taxon>Eukaryota</taxon>
        <taxon>Viridiplantae</taxon>
        <taxon>Streptophyta</taxon>
        <taxon>Embryophyta</taxon>
        <taxon>Tracheophyta</taxon>
        <taxon>Spermatophyta</taxon>
        <taxon>Magnoliopsida</taxon>
        <taxon>Liliopsida</taxon>
        <taxon>Zingiberales</taxon>
        <taxon>Zingiberaceae</taxon>
        <taxon>Zingiber</taxon>
    </lineage>
</organism>
<keyword evidence="5" id="KW-0560">Oxidoreductase</keyword>
<evidence type="ECO:0000256" key="2">
    <source>
        <dbReference type="ARBA" id="ARBA00005959"/>
    </source>
</evidence>
<dbReference type="EMBL" id="JACMSC010000006">
    <property type="protein sequence ID" value="KAG6517504.1"/>
    <property type="molecule type" value="Genomic_DNA"/>
</dbReference>
<evidence type="ECO:0000313" key="11">
    <source>
        <dbReference type="Proteomes" id="UP000734854"/>
    </source>
</evidence>
<comment type="caution">
    <text evidence="10">The sequence shown here is derived from an EMBL/GenBank/DDBJ whole genome shotgun (WGS) entry which is preliminary data.</text>
</comment>
<dbReference type="PANTHER" id="PTHR43238">
    <property type="entry name" value="GDP-L-FUCOSE SYNTHASE"/>
    <property type="match status" value="1"/>
</dbReference>
<dbReference type="Pfam" id="PF01370">
    <property type="entry name" value="Epimerase"/>
    <property type="match status" value="1"/>
</dbReference>
<keyword evidence="7" id="KW-0511">Multifunctional enzyme</keyword>
<evidence type="ECO:0000259" key="9">
    <source>
        <dbReference type="Pfam" id="PF01370"/>
    </source>
</evidence>
<dbReference type="PANTHER" id="PTHR43238:SF1">
    <property type="entry name" value="GDP-L-FUCOSE SYNTHASE"/>
    <property type="match status" value="1"/>
</dbReference>
<evidence type="ECO:0000256" key="1">
    <source>
        <dbReference type="ARBA" id="ARBA00004883"/>
    </source>
</evidence>
<dbReference type="OrthoDB" id="202470at2759"/>
<keyword evidence="4" id="KW-0521">NADP</keyword>
<evidence type="ECO:0000313" key="10">
    <source>
        <dbReference type="EMBL" id="KAG6517504.1"/>
    </source>
</evidence>
<dbReference type="FunFam" id="3.40.50.720:FF:000101">
    <property type="entry name" value="GDP-L-fucose synthase"/>
    <property type="match status" value="1"/>
</dbReference>
<dbReference type="CDD" id="cd05239">
    <property type="entry name" value="GDP_FS_SDR_e"/>
    <property type="match status" value="1"/>
</dbReference>
<accession>A0A8J5LLN2</accession>
<feature type="domain" description="NAD-dependent epimerase/dehydratase" evidence="9">
    <location>
        <begin position="57"/>
        <end position="291"/>
    </location>
</feature>
<comment type="catalytic activity">
    <reaction evidence="8">
        <text>GDP-beta-L-fucose + NADP(+) = GDP-4-dehydro-alpha-D-rhamnose + NADPH + H(+)</text>
        <dbReference type="Rhea" id="RHEA:18885"/>
        <dbReference type="ChEBI" id="CHEBI:15378"/>
        <dbReference type="ChEBI" id="CHEBI:57273"/>
        <dbReference type="ChEBI" id="CHEBI:57783"/>
        <dbReference type="ChEBI" id="CHEBI:57964"/>
        <dbReference type="ChEBI" id="CHEBI:58349"/>
        <dbReference type="EC" id="1.1.1.271"/>
    </reaction>
</comment>
<evidence type="ECO:0000256" key="3">
    <source>
        <dbReference type="ARBA" id="ARBA00012371"/>
    </source>
</evidence>
<evidence type="ECO:0000256" key="7">
    <source>
        <dbReference type="ARBA" id="ARBA00023268"/>
    </source>
</evidence>
<keyword evidence="6" id="KW-0413">Isomerase</keyword>
<evidence type="ECO:0000256" key="5">
    <source>
        <dbReference type="ARBA" id="ARBA00023002"/>
    </source>
</evidence>
<reference evidence="10 11" key="1">
    <citation type="submission" date="2020-08" db="EMBL/GenBank/DDBJ databases">
        <title>Plant Genome Project.</title>
        <authorList>
            <person name="Zhang R.-G."/>
        </authorList>
    </citation>
    <scope>NUCLEOTIDE SEQUENCE [LARGE SCALE GENOMIC DNA]</scope>
    <source>
        <tissue evidence="10">Rhizome</tissue>
    </source>
</reference>
<evidence type="ECO:0000256" key="6">
    <source>
        <dbReference type="ARBA" id="ARBA00023235"/>
    </source>
</evidence>
<dbReference type="UniPathway" id="UPA00128">
    <property type="reaction ID" value="UER00191"/>
</dbReference>
<dbReference type="GO" id="GO:0042351">
    <property type="term" value="P:'de novo' GDP-L-fucose biosynthetic process"/>
    <property type="evidence" value="ECO:0007669"/>
    <property type="project" value="UniProtKB-UniPathway"/>
</dbReference>
<gene>
    <name evidence="10" type="ORF">ZIOFF_020896</name>
</gene>
<name>A0A8J5LLN2_ZINOF</name>
<dbReference type="HAMAP" id="MF_00956">
    <property type="entry name" value="GDP_fucose_synth"/>
    <property type="match status" value="1"/>
</dbReference>
<comment type="pathway">
    <text evidence="1">Nucleotide-sugar biosynthesis; GDP-L-fucose biosynthesis via de novo pathway; GDP-L-fucose from GDP-alpha-D-mannose: step 2/2.</text>
</comment>
<evidence type="ECO:0000256" key="8">
    <source>
        <dbReference type="ARBA" id="ARBA00051935"/>
    </source>
</evidence>
<sequence length="364" mass="39467">MTFSAPVSPLLDCNTLSTVADSGDIVSFVSLMESMGASPEDQTEVVASFLSDTDAKVFVAGHRGLVGSAIHRKLVALGFTKLLLRTHAEVDLTRQADVEAFFAAERPRYVIVAAAKVGGIHANSTYPADFIAVNLQIQTNIIDASLRCTGGAVSKLFFLGSSCIYPKHAPQPIPESALLSGPLEPTNEWYAVAKIAGIKMCQAYRIQHGLDAISAMPTNLYGPQDNFHPENSHVLPALIRRFHNAKISGANEVVVWGTGSPLREFLHVDDLADAVVFLMDRYSGLEHVNVGSGKEVTIKELAELVKEVVGFQGDLVWDKTKPDGTPRKLMDSSMLAGMGWEAKIPLREGLADTYKWYVDNVVDN</sequence>
<keyword evidence="11" id="KW-1185">Reference proteome</keyword>
<dbReference type="Proteomes" id="UP000734854">
    <property type="component" value="Unassembled WGS sequence"/>
</dbReference>
<dbReference type="GO" id="GO:0016853">
    <property type="term" value="F:isomerase activity"/>
    <property type="evidence" value="ECO:0007669"/>
    <property type="project" value="UniProtKB-KW"/>
</dbReference>
<dbReference type="EC" id="1.1.1.271" evidence="3"/>